<name>A0AAI9UU99_9PEZI</name>
<sequence length="154" mass="17284">MKLMTGIMTAIIAFFVITSFAESEGGFMEPCKTVSLKEAFYKPCKECPRRAFYKVLAGCTALDGKPYDNELNLNLCLVNDHGKIQWRRRSGFDKSCEKCSLGKANEKNVEMTCYCAGGVNKELRMNIIDLNKQIELRGNTIWCGEEMGIASTLK</sequence>
<dbReference type="AlphaFoldDB" id="A0AAI9UU99"/>
<keyword evidence="4" id="KW-1185">Reference proteome</keyword>
<dbReference type="EMBL" id="MLGG01000005">
    <property type="protein sequence ID" value="KAK1464859.1"/>
    <property type="molecule type" value="Genomic_DNA"/>
</dbReference>
<feature type="signal peptide" evidence="1">
    <location>
        <begin position="1"/>
        <end position="23"/>
    </location>
</feature>
<organism evidence="3 4">
    <name type="scientific">Colletotrichum melonis</name>
    <dbReference type="NCBI Taxonomy" id="1209925"/>
    <lineage>
        <taxon>Eukaryota</taxon>
        <taxon>Fungi</taxon>
        <taxon>Dikarya</taxon>
        <taxon>Ascomycota</taxon>
        <taxon>Pezizomycotina</taxon>
        <taxon>Sordariomycetes</taxon>
        <taxon>Hypocreomycetidae</taxon>
        <taxon>Glomerellales</taxon>
        <taxon>Glomerellaceae</taxon>
        <taxon>Colletotrichum</taxon>
        <taxon>Colletotrichum acutatum species complex</taxon>
    </lineage>
</organism>
<accession>A0AAI9UU99</accession>
<dbReference type="SUPFAM" id="SSF51322">
    <property type="entry name" value="Cyanovirin-N"/>
    <property type="match status" value="1"/>
</dbReference>
<evidence type="ECO:0000259" key="2">
    <source>
        <dbReference type="SMART" id="SM01111"/>
    </source>
</evidence>
<dbReference type="InterPro" id="IPR011058">
    <property type="entry name" value="Cyanovirin-N"/>
</dbReference>
<evidence type="ECO:0000256" key="1">
    <source>
        <dbReference type="SAM" id="SignalP"/>
    </source>
</evidence>
<evidence type="ECO:0000313" key="3">
    <source>
        <dbReference type="EMBL" id="KAK1464859.1"/>
    </source>
</evidence>
<dbReference type="Pfam" id="PF08881">
    <property type="entry name" value="CVNH"/>
    <property type="match status" value="1"/>
</dbReference>
<feature type="chain" id="PRO_5042535936" description="Cyanovirin-N domain-containing protein" evidence="1">
    <location>
        <begin position="24"/>
        <end position="154"/>
    </location>
</feature>
<gene>
    <name evidence="3" type="ORF">CMEL01_12214</name>
</gene>
<keyword evidence="1" id="KW-0732">Signal</keyword>
<feature type="domain" description="Cyanovirin-N" evidence="2">
    <location>
        <begin position="39"/>
        <end position="143"/>
    </location>
</feature>
<dbReference type="SMART" id="SM01111">
    <property type="entry name" value="CVNH"/>
    <property type="match status" value="1"/>
</dbReference>
<evidence type="ECO:0000313" key="4">
    <source>
        <dbReference type="Proteomes" id="UP001239795"/>
    </source>
</evidence>
<dbReference type="Gene3D" id="2.30.60.10">
    <property type="entry name" value="Cyanovirin-N"/>
    <property type="match status" value="1"/>
</dbReference>
<dbReference type="Proteomes" id="UP001239795">
    <property type="component" value="Unassembled WGS sequence"/>
</dbReference>
<protein>
    <recommendedName>
        <fullName evidence="2">Cyanovirin-N domain-containing protein</fullName>
    </recommendedName>
</protein>
<comment type="caution">
    <text evidence="3">The sequence shown here is derived from an EMBL/GenBank/DDBJ whole genome shotgun (WGS) entry which is preliminary data.</text>
</comment>
<reference evidence="3 4" key="1">
    <citation type="submission" date="2016-10" db="EMBL/GenBank/DDBJ databases">
        <title>The genome sequence of Colletotrichum fioriniae PJ7.</title>
        <authorList>
            <person name="Baroncelli R."/>
        </authorList>
    </citation>
    <scope>NUCLEOTIDE SEQUENCE [LARGE SCALE GENOMIC DNA]</scope>
    <source>
        <strain evidence="3">Col 31</strain>
    </source>
</reference>
<dbReference type="InterPro" id="IPR036673">
    <property type="entry name" value="Cyanovirin-N_sf"/>
</dbReference>
<proteinExistence type="predicted"/>